<dbReference type="Proteomes" id="UP000238762">
    <property type="component" value="Unassembled WGS sequence"/>
</dbReference>
<dbReference type="EMBL" id="PVWJ01000016">
    <property type="protein sequence ID" value="PSB04210.1"/>
    <property type="molecule type" value="Genomic_DNA"/>
</dbReference>
<sequence>MKQPKVIFLDAVGTLFGVRTTVGQIYADLAQRYGIEVSSDILEREFIQAFSDSPPLVFPGINSQEIPEQEFNWWLTIAQRVFQQAGVFDKFIDFRDFFEELYIYFASDEPWIVYPEVKTTLHNWQQQGVQLGIISNFDSRLYFVLPALGLDKYFQSVTISSQAGAAKPSQEIFLQALKKHNCQPQEACHIGDSRKEDFEGATAVGLKGVLIQRSL</sequence>
<dbReference type="AlphaFoldDB" id="A0A2T1C7G7"/>
<dbReference type="NCBIfam" id="TIGR01549">
    <property type="entry name" value="HAD-SF-IA-v1"/>
    <property type="match status" value="1"/>
</dbReference>
<dbReference type="Gene3D" id="3.40.50.1000">
    <property type="entry name" value="HAD superfamily/HAD-like"/>
    <property type="match status" value="1"/>
</dbReference>
<dbReference type="InterPro" id="IPR011949">
    <property type="entry name" value="HAD-SF_hydro_IA_REG-2-like"/>
</dbReference>
<proteinExistence type="predicted"/>
<organism evidence="1 2">
    <name type="scientific">Merismopedia glauca CCAP 1448/3</name>
    <dbReference type="NCBI Taxonomy" id="1296344"/>
    <lineage>
        <taxon>Bacteria</taxon>
        <taxon>Bacillati</taxon>
        <taxon>Cyanobacteriota</taxon>
        <taxon>Cyanophyceae</taxon>
        <taxon>Synechococcales</taxon>
        <taxon>Merismopediaceae</taxon>
        <taxon>Merismopedia</taxon>
    </lineage>
</organism>
<dbReference type="SFLD" id="SFLDS00003">
    <property type="entry name" value="Haloacid_Dehalogenase"/>
    <property type="match status" value="1"/>
</dbReference>
<reference evidence="1 2" key="2">
    <citation type="submission" date="2018-03" db="EMBL/GenBank/DDBJ databases">
        <title>The ancient ancestry and fast evolution of plastids.</title>
        <authorList>
            <person name="Moore K.R."/>
            <person name="Magnabosco C."/>
            <person name="Momper L."/>
            <person name="Gold D.A."/>
            <person name="Bosak T."/>
            <person name="Fournier G.P."/>
        </authorList>
    </citation>
    <scope>NUCLEOTIDE SEQUENCE [LARGE SCALE GENOMIC DNA]</scope>
    <source>
        <strain evidence="1 2">CCAP 1448/3</strain>
    </source>
</reference>
<dbReference type="InterPro" id="IPR044924">
    <property type="entry name" value="HAD-SF_hydro_IA_REG-2-like_cap"/>
</dbReference>
<dbReference type="NCBIfam" id="TIGR01509">
    <property type="entry name" value="HAD-SF-IA-v3"/>
    <property type="match status" value="1"/>
</dbReference>
<comment type="caution">
    <text evidence="1">The sequence shown here is derived from an EMBL/GenBank/DDBJ whole genome shotgun (WGS) entry which is preliminary data.</text>
</comment>
<dbReference type="SUPFAM" id="SSF56784">
    <property type="entry name" value="HAD-like"/>
    <property type="match status" value="1"/>
</dbReference>
<accession>A0A2T1C7G7</accession>
<dbReference type="InterPro" id="IPR036412">
    <property type="entry name" value="HAD-like_sf"/>
</dbReference>
<protein>
    <submittedName>
        <fullName evidence="1">Hydrolase</fullName>
    </submittedName>
</protein>
<keyword evidence="1" id="KW-0378">Hydrolase</keyword>
<dbReference type="Pfam" id="PF00702">
    <property type="entry name" value="Hydrolase"/>
    <property type="match status" value="1"/>
</dbReference>
<dbReference type="InterPro" id="IPR023214">
    <property type="entry name" value="HAD_sf"/>
</dbReference>
<dbReference type="RefSeq" id="WP_106287552.1">
    <property type="nucleotide sequence ID" value="NZ_CAWNTC010000212.1"/>
</dbReference>
<keyword evidence="2" id="KW-1185">Reference proteome</keyword>
<dbReference type="Gene3D" id="1.10.150.720">
    <property type="entry name" value="Haloacid dehalogenase-like hydrolase"/>
    <property type="match status" value="1"/>
</dbReference>
<dbReference type="NCBIfam" id="TIGR02252">
    <property type="entry name" value="DREG-2"/>
    <property type="match status" value="1"/>
</dbReference>
<dbReference type="InterPro" id="IPR006439">
    <property type="entry name" value="HAD-SF_hydro_IA"/>
</dbReference>
<reference evidence="1 2" key="1">
    <citation type="submission" date="2018-02" db="EMBL/GenBank/DDBJ databases">
        <authorList>
            <person name="Cohen D.B."/>
            <person name="Kent A.D."/>
        </authorList>
    </citation>
    <scope>NUCLEOTIDE SEQUENCE [LARGE SCALE GENOMIC DNA]</scope>
    <source>
        <strain evidence="1 2">CCAP 1448/3</strain>
    </source>
</reference>
<name>A0A2T1C7G7_9CYAN</name>
<dbReference type="InterPro" id="IPR051828">
    <property type="entry name" value="HAD-like_hydrolase_domain"/>
</dbReference>
<dbReference type="PANTHER" id="PTHR46191:SF2">
    <property type="entry name" value="HALOACID DEHALOGENASE-LIKE HYDROLASE DOMAIN-CONTAINING PROTEIN 3"/>
    <property type="match status" value="1"/>
</dbReference>
<dbReference type="SFLD" id="SFLDG01129">
    <property type="entry name" value="C1.5:_HAD__Beta-PGM__Phosphata"/>
    <property type="match status" value="1"/>
</dbReference>
<gene>
    <name evidence="1" type="ORF">C7B64_05005</name>
</gene>
<dbReference type="PANTHER" id="PTHR46191">
    <property type="match status" value="1"/>
</dbReference>
<dbReference type="GO" id="GO:0016787">
    <property type="term" value="F:hydrolase activity"/>
    <property type="evidence" value="ECO:0007669"/>
    <property type="project" value="UniProtKB-KW"/>
</dbReference>
<evidence type="ECO:0000313" key="2">
    <source>
        <dbReference type="Proteomes" id="UP000238762"/>
    </source>
</evidence>
<dbReference type="OrthoDB" id="9809962at2"/>
<evidence type="ECO:0000313" key="1">
    <source>
        <dbReference type="EMBL" id="PSB04210.1"/>
    </source>
</evidence>